<dbReference type="InterPro" id="IPR046554">
    <property type="entry name" value="DUF6708"/>
</dbReference>
<evidence type="ECO:0000256" key="1">
    <source>
        <dbReference type="SAM" id="Phobius"/>
    </source>
</evidence>
<keyword evidence="6" id="KW-1185">Reference proteome</keyword>
<dbReference type="EMBL" id="PTIT01000064">
    <property type="protein sequence ID" value="PPK49088.1"/>
    <property type="molecule type" value="Genomic_DNA"/>
</dbReference>
<gene>
    <name evidence="4" type="ORF">B0H24_10673</name>
    <name evidence="3" type="ORF">BY455_1643</name>
</gene>
<protein>
    <recommendedName>
        <fullName evidence="2">DUF6708 domain-containing protein</fullName>
    </recommendedName>
</protein>
<dbReference type="EMBL" id="PTIU01000067">
    <property type="protein sequence ID" value="PPK50603.1"/>
    <property type="molecule type" value="Genomic_DNA"/>
</dbReference>
<dbReference type="Pfam" id="PF20455">
    <property type="entry name" value="DUF6708"/>
    <property type="match status" value="1"/>
</dbReference>
<feature type="transmembrane region" description="Helical" evidence="1">
    <location>
        <begin position="100"/>
        <end position="121"/>
    </location>
</feature>
<evidence type="ECO:0000259" key="2">
    <source>
        <dbReference type="Pfam" id="PF20455"/>
    </source>
</evidence>
<evidence type="ECO:0000313" key="5">
    <source>
        <dbReference type="Proteomes" id="UP000239446"/>
    </source>
</evidence>
<evidence type="ECO:0000313" key="4">
    <source>
        <dbReference type="EMBL" id="PPK50603.1"/>
    </source>
</evidence>
<feature type="transmembrane region" description="Helical" evidence="1">
    <location>
        <begin position="320"/>
        <end position="342"/>
    </location>
</feature>
<accession>A0A2S6G1T7</accession>
<organism evidence="4 5">
    <name type="scientific">Marinobacter persicus</name>
    <dbReference type="NCBI Taxonomy" id="930118"/>
    <lineage>
        <taxon>Bacteria</taxon>
        <taxon>Pseudomonadati</taxon>
        <taxon>Pseudomonadota</taxon>
        <taxon>Gammaproteobacteria</taxon>
        <taxon>Pseudomonadales</taxon>
        <taxon>Marinobacteraceae</taxon>
        <taxon>Marinobacter</taxon>
    </lineage>
</organism>
<evidence type="ECO:0000313" key="6">
    <source>
        <dbReference type="Proteomes" id="UP000239648"/>
    </source>
</evidence>
<dbReference type="AlphaFoldDB" id="A0A2S6G1T7"/>
<reference evidence="3 6" key="1">
    <citation type="submission" date="2018-02" db="EMBL/GenBank/DDBJ databases">
        <title>Deep subsurface shale carbon reservoir microbial communities from Ohio and West Virginia, USA.</title>
        <authorList>
            <person name="Wrighton K."/>
        </authorList>
    </citation>
    <scope>NUCLEOTIDE SEQUENCE [LARGE SCALE GENOMIC DNA]</scope>
    <source>
        <strain evidence="3 6">UTICA-S1B6</strain>
    </source>
</reference>
<evidence type="ECO:0000313" key="3">
    <source>
        <dbReference type="EMBL" id="PPK49088.1"/>
    </source>
</evidence>
<dbReference type="RefSeq" id="WP_104417645.1">
    <property type="nucleotide sequence ID" value="NZ_PTIT01000064.1"/>
</dbReference>
<name>A0A2S6G1T7_9GAMM</name>
<dbReference type="Proteomes" id="UP000239648">
    <property type="component" value="Unassembled WGS sequence"/>
</dbReference>
<proteinExistence type="predicted"/>
<comment type="caution">
    <text evidence="4">The sequence shown here is derived from an EMBL/GenBank/DDBJ whole genome shotgun (WGS) entry which is preliminary data.</text>
</comment>
<keyword evidence="1" id="KW-0812">Transmembrane</keyword>
<keyword evidence="1" id="KW-1133">Transmembrane helix</keyword>
<dbReference type="OrthoDB" id="6050524at2"/>
<sequence>MDYAGRDFRNIRFPVDRPLTEEERAAQFHQKESCNARPMDFLSVIKVNSSYIDLVDRWYPIAGFSVWFGTCIAALGAAGICIIIWAFFWAPVTNQREALWFMLIVLLPVSIAVFAMGCFIIRTECGRYTHYPMRLNRKTRQVHFFRQNGTVLTVPWDSLFLTLGESKSPLSGTTHDLRAHVLEDDGKTVRESFSLGYTFPGKKDSMDKFWAFLQPYMEEADGVERTYQELRKSLLMPLESRREGWRWSIFRTFAPGLHYPWTMFLLCIPLGLNAVGRMLAMSTSKIPQWPEEVEQANPVDADDPYVLTWRDNGPLGWWELYWPLICTVVGVGTFVGVIAWVVSGLWR</sequence>
<keyword evidence="1" id="KW-0472">Membrane</keyword>
<feature type="transmembrane region" description="Helical" evidence="1">
    <location>
        <begin position="66"/>
        <end position="88"/>
    </location>
</feature>
<feature type="domain" description="DUF6708" evidence="2">
    <location>
        <begin position="111"/>
        <end position="296"/>
    </location>
</feature>
<dbReference type="Proteomes" id="UP000239446">
    <property type="component" value="Unassembled WGS sequence"/>
</dbReference>
<feature type="transmembrane region" description="Helical" evidence="1">
    <location>
        <begin position="261"/>
        <end position="280"/>
    </location>
</feature>
<reference evidence="4 5" key="2">
    <citation type="submission" date="2018-02" db="EMBL/GenBank/DDBJ databases">
        <title>Subsurface microbial communities from deep shales in Ohio and West Virginia, USA.</title>
        <authorList>
            <person name="Wrighton K."/>
        </authorList>
    </citation>
    <scope>NUCLEOTIDE SEQUENCE [LARGE SCALE GENOMIC DNA]</scope>
    <source>
        <strain evidence="4 5">UTICA-S1B9</strain>
    </source>
</reference>